<sequence length="234" mass="28024">MEKLKPSEESIIKLGKKIVEELKLEPSANTLGRWMSHYVAELIHKSENCESSEEKVILERECFDTILKLWQNMEHLPTVTKPLTELEPLLELLDALKKEDYRYPFWRNFTDDYKNPTWKTWITLVKENSENIFELCLYTSVNGDLLKKKKGWLNEYKSFIKEDEKKMLEHLEYLVNRSRDIKTFTEEEDETIHLDELSPNEKQQVIFDKIEMELNEINQKFDKLRKSLTSETNE</sequence>
<protein>
    <submittedName>
        <fullName evidence="2">Uncharacterized protein</fullName>
    </submittedName>
</protein>
<gene>
    <name evidence="2" type="ORF">OU798_02715</name>
</gene>
<reference evidence="2" key="1">
    <citation type="submission" date="2022-11" db="EMBL/GenBank/DDBJ databases">
        <title>Marilongibacter aestuarii gen. nov., sp. nov., isolated from tidal flat sediment.</title>
        <authorList>
            <person name="Jiayan W."/>
        </authorList>
    </citation>
    <scope>NUCLEOTIDE SEQUENCE</scope>
    <source>
        <strain evidence="2">Z1-6</strain>
    </source>
</reference>
<comment type="caution">
    <text evidence="2">The sequence shown here is derived from an EMBL/GenBank/DDBJ whole genome shotgun (WGS) entry which is preliminary data.</text>
</comment>
<evidence type="ECO:0000256" key="1">
    <source>
        <dbReference type="SAM" id="Coils"/>
    </source>
</evidence>
<organism evidence="2 3">
    <name type="scientific">Draconibacterium aestuarii</name>
    <dbReference type="NCBI Taxonomy" id="2998507"/>
    <lineage>
        <taxon>Bacteria</taxon>
        <taxon>Pseudomonadati</taxon>
        <taxon>Bacteroidota</taxon>
        <taxon>Bacteroidia</taxon>
        <taxon>Marinilabiliales</taxon>
        <taxon>Prolixibacteraceae</taxon>
        <taxon>Draconibacterium</taxon>
    </lineage>
</organism>
<dbReference type="Proteomes" id="UP001145087">
    <property type="component" value="Unassembled WGS sequence"/>
</dbReference>
<dbReference type="AlphaFoldDB" id="A0A9X3J4D5"/>
<dbReference type="EMBL" id="JAPOHD010000005">
    <property type="protein sequence ID" value="MCY1719233.1"/>
    <property type="molecule type" value="Genomic_DNA"/>
</dbReference>
<evidence type="ECO:0000313" key="3">
    <source>
        <dbReference type="Proteomes" id="UP001145087"/>
    </source>
</evidence>
<evidence type="ECO:0000313" key="2">
    <source>
        <dbReference type="EMBL" id="MCY1719233.1"/>
    </source>
</evidence>
<keyword evidence="3" id="KW-1185">Reference proteome</keyword>
<feature type="coiled-coil region" evidence="1">
    <location>
        <begin position="207"/>
        <end position="234"/>
    </location>
</feature>
<proteinExistence type="predicted"/>
<dbReference type="RefSeq" id="WP_343331568.1">
    <property type="nucleotide sequence ID" value="NZ_JAPOHD010000005.1"/>
</dbReference>
<accession>A0A9X3J4D5</accession>
<keyword evidence="1" id="KW-0175">Coiled coil</keyword>
<name>A0A9X3J4D5_9BACT</name>